<dbReference type="EMBL" id="JBHTHX010000299">
    <property type="protein sequence ID" value="MFD0885148.1"/>
    <property type="molecule type" value="Genomic_DNA"/>
</dbReference>
<reference evidence="4" key="1">
    <citation type="journal article" date="2019" name="Int. J. Syst. Evol. Microbiol.">
        <title>The Global Catalogue of Microorganisms (GCM) 10K type strain sequencing project: providing services to taxonomists for standard genome sequencing and annotation.</title>
        <authorList>
            <consortium name="The Broad Institute Genomics Platform"/>
            <consortium name="The Broad Institute Genome Sequencing Center for Infectious Disease"/>
            <person name="Wu L."/>
            <person name="Ma J."/>
        </authorList>
    </citation>
    <scope>NUCLEOTIDE SEQUENCE [LARGE SCALE GENOMIC DNA]</scope>
    <source>
        <strain evidence="4">CCUG 62974</strain>
    </source>
</reference>
<feature type="domain" description="Glucose/Sorbosone dehydrogenase" evidence="2">
    <location>
        <begin position="55"/>
        <end position="344"/>
    </location>
</feature>
<accession>A0ABW3DMW7</accession>
<protein>
    <submittedName>
        <fullName evidence="3">PQQ-dependent sugar dehydrogenase</fullName>
    </submittedName>
</protein>
<proteinExistence type="predicted"/>
<dbReference type="Gene3D" id="2.120.10.30">
    <property type="entry name" value="TolB, C-terminal domain"/>
    <property type="match status" value="1"/>
</dbReference>
<evidence type="ECO:0000256" key="1">
    <source>
        <dbReference type="SAM" id="SignalP"/>
    </source>
</evidence>
<comment type="caution">
    <text evidence="3">The sequence shown here is derived from an EMBL/GenBank/DDBJ whole genome shotgun (WGS) entry which is preliminary data.</text>
</comment>
<dbReference type="PANTHER" id="PTHR19328:SF13">
    <property type="entry name" value="HIPL1 PROTEIN"/>
    <property type="match status" value="1"/>
</dbReference>
<dbReference type="InterPro" id="IPR012938">
    <property type="entry name" value="Glc/Sorbosone_DH"/>
</dbReference>
<evidence type="ECO:0000313" key="3">
    <source>
        <dbReference type="EMBL" id="MFD0885148.1"/>
    </source>
</evidence>
<evidence type="ECO:0000259" key="2">
    <source>
        <dbReference type="Pfam" id="PF07995"/>
    </source>
</evidence>
<dbReference type="InterPro" id="IPR011041">
    <property type="entry name" value="Quinoprot_gluc/sorb_DH_b-prop"/>
</dbReference>
<sequence length="361" mass="37894">MITKHLFLRLSTPALALAALAACAPDLAAERAAPSSPPAASSAPPGRISLIADDLDAPWSIAFHGGTALVSERDTARIVEIGGGGVTREVGVIDAVAPRGEGGLLGIAVREGFLYAYYTASGENRIERFELTGRPGGLGLGRSTTVLAGLPAASYHNGGRIAFGPDGMLYATVGDAGDRDTAQDLGALSGKILRMTPEGKAPQDNPFAGSLVYSYGHRNPQGIAWDTGGAMYASEFGQDTWDELNVIKPGANYGWPQAEGIANRDGFTDPVQQWRPAEASPSGMAITKGSIHIANLRGRLLRQVPLDRLSTSTEHLVREYGRLRDAVVAPDGSLWVLTNNTDGRGDPAPGDDRILRFAVDG</sequence>
<dbReference type="SUPFAM" id="SSF50952">
    <property type="entry name" value="Soluble quinoprotein glucose dehydrogenase"/>
    <property type="match status" value="1"/>
</dbReference>
<keyword evidence="1" id="KW-0732">Signal</keyword>
<keyword evidence="4" id="KW-1185">Reference proteome</keyword>
<dbReference type="InterPro" id="IPR011042">
    <property type="entry name" value="6-blade_b-propeller_TolB-like"/>
</dbReference>
<evidence type="ECO:0000313" key="4">
    <source>
        <dbReference type="Proteomes" id="UP001597024"/>
    </source>
</evidence>
<feature type="chain" id="PRO_5046439965" evidence="1">
    <location>
        <begin position="29"/>
        <end position="361"/>
    </location>
</feature>
<feature type="signal peptide" evidence="1">
    <location>
        <begin position="1"/>
        <end position="28"/>
    </location>
</feature>
<dbReference type="Proteomes" id="UP001597024">
    <property type="component" value="Unassembled WGS sequence"/>
</dbReference>
<organism evidence="3 4">
    <name type="scientific">Streptosporangium algeriense</name>
    <dbReference type="NCBI Taxonomy" id="1682748"/>
    <lineage>
        <taxon>Bacteria</taxon>
        <taxon>Bacillati</taxon>
        <taxon>Actinomycetota</taxon>
        <taxon>Actinomycetes</taxon>
        <taxon>Streptosporangiales</taxon>
        <taxon>Streptosporangiaceae</taxon>
        <taxon>Streptosporangium</taxon>
    </lineage>
</organism>
<name>A0ABW3DMW7_9ACTN</name>
<gene>
    <name evidence="3" type="ORF">ACFQ08_11390</name>
</gene>
<dbReference type="PROSITE" id="PS51257">
    <property type="entry name" value="PROKAR_LIPOPROTEIN"/>
    <property type="match status" value="1"/>
</dbReference>
<dbReference type="Pfam" id="PF07995">
    <property type="entry name" value="GSDH"/>
    <property type="match status" value="1"/>
</dbReference>
<dbReference type="PANTHER" id="PTHR19328">
    <property type="entry name" value="HEDGEHOG-INTERACTING PROTEIN"/>
    <property type="match status" value="1"/>
</dbReference>